<dbReference type="EMBL" id="JAGVSJ010000012">
    <property type="protein sequence ID" value="MBX8631996.1"/>
    <property type="molecule type" value="Genomic_DNA"/>
</dbReference>
<organism evidence="3 4">
    <name type="scientific">Candidatus Sysuiplasma superficiale</name>
    <dbReference type="NCBI Taxonomy" id="2823368"/>
    <lineage>
        <taxon>Archaea</taxon>
        <taxon>Methanobacteriati</taxon>
        <taxon>Thermoplasmatota</taxon>
        <taxon>Thermoplasmata</taxon>
        <taxon>Candidatus Sysuiplasmatales</taxon>
        <taxon>Candidatus Sysuiplasmataceae</taxon>
        <taxon>Candidatus Sysuiplasma</taxon>
    </lineage>
</organism>
<dbReference type="Pfam" id="PF06157">
    <property type="entry name" value="DUF973"/>
    <property type="match status" value="1"/>
</dbReference>
<feature type="transmembrane region" description="Helical" evidence="1">
    <location>
        <begin position="144"/>
        <end position="169"/>
    </location>
</feature>
<feature type="domain" description="DZANK-type" evidence="2">
    <location>
        <begin position="9"/>
        <end position="56"/>
    </location>
</feature>
<accession>A0A8J8CCF2</accession>
<name>A0A8J8CCF2_9ARCH</name>
<protein>
    <submittedName>
        <fullName evidence="3">Zinc ribbon domain-containing protein</fullName>
    </submittedName>
</protein>
<keyword evidence="1" id="KW-0812">Transmembrane</keyword>
<keyword evidence="1" id="KW-1133">Transmembrane helix</keyword>
<dbReference type="Proteomes" id="UP000716004">
    <property type="component" value="Unassembled WGS sequence"/>
</dbReference>
<evidence type="ECO:0000256" key="1">
    <source>
        <dbReference type="SAM" id="Phobius"/>
    </source>
</evidence>
<evidence type="ECO:0000313" key="4">
    <source>
        <dbReference type="Proteomes" id="UP000716004"/>
    </source>
</evidence>
<feature type="transmembrane region" description="Helical" evidence="1">
    <location>
        <begin position="259"/>
        <end position="280"/>
    </location>
</feature>
<sequence>MEDNNRGICPKCGTQNEPGSLFCRNCGAKLDSPVRYCTSCGRPLPSPSTAVCPACGAVQSRPVQAPVAPLSVQAPVQQNYSVMPQQPVSVPGGDVLILPSAADFDALRRIRRFGLIGIVEAVISIILLSSGMDSVIVPAVGRAAALLGLSLLAALVVIADIGLYVYAVYQVRSAFRLLSRQDSRFSTPASLVNLLLLSISLIGVVFILLFAALAAHTVGAVLLLAAVILILAVVAVVGVVGLLLGLWRLGSRYRDDAMKVAAILFIIPFLSVVGAILVFASSNSLLKRMKGS</sequence>
<gene>
    <name evidence="3" type="ORF">J9259_05710</name>
</gene>
<dbReference type="AlphaFoldDB" id="A0A8J8CCF2"/>
<evidence type="ECO:0000313" key="3">
    <source>
        <dbReference type="EMBL" id="MBX8631996.1"/>
    </source>
</evidence>
<evidence type="ECO:0000259" key="2">
    <source>
        <dbReference type="Pfam" id="PF12773"/>
    </source>
</evidence>
<feature type="transmembrane region" description="Helical" evidence="1">
    <location>
        <begin position="113"/>
        <end position="132"/>
    </location>
</feature>
<feature type="transmembrane region" description="Helical" evidence="1">
    <location>
        <begin position="190"/>
        <end position="215"/>
    </location>
</feature>
<comment type="caution">
    <text evidence="3">The sequence shown here is derived from an EMBL/GenBank/DDBJ whole genome shotgun (WGS) entry which is preliminary data.</text>
</comment>
<proteinExistence type="predicted"/>
<reference evidence="3" key="1">
    <citation type="submission" date="2021-04" db="EMBL/GenBank/DDBJ databases">
        <title>Genomic insights into ecological role and evolution of a novel Thermoplasmata order Candidatus Sysuiplasmatales.</title>
        <authorList>
            <person name="Yuan Y."/>
        </authorList>
    </citation>
    <scope>NUCLEOTIDE SEQUENCE</scope>
    <source>
        <strain evidence="3">YP2-bin.285</strain>
    </source>
</reference>
<dbReference type="InterPro" id="IPR009321">
    <property type="entry name" value="DUF973"/>
</dbReference>
<dbReference type="Pfam" id="PF12773">
    <property type="entry name" value="DZR"/>
    <property type="match status" value="1"/>
</dbReference>
<feature type="transmembrane region" description="Helical" evidence="1">
    <location>
        <begin position="221"/>
        <end position="247"/>
    </location>
</feature>
<keyword evidence="1" id="KW-0472">Membrane</keyword>
<dbReference type="InterPro" id="IPR025874">
    <property type="entry name" value="DZR"/>
</dbReference>